<keyword evidence="3" id="KW-1185">Reference proteome</keyword>
<dbReference type="AlphaFoldDB" id="A0A9X1M7L3"/>
<proteinExistence type="predicted"/>
<dbReference type="EMBL" id="CP094984">
    <property type="protein sequence ID" value="UON91880.1"/>
    <property type="molecule type" value="Genomic_DNA"/>
</dbReference>
<dbReference type="EMBL" id="JAJFZT010000003">
    <property type="protein sequence ID" value="MCC3272250.1"/>
    <property type="molecule type" value="Genomic_DNA"/>
</dbReference>
<accession>A0A9X1M7L3</accession>
<protein>
    <submittedName>
        <fullName evidence="1">Uncharacterized protein</fullName>
    </submittedName>
</protein>
<gene>
    <name evidence="1" type="ORF">LJ755_05830</name>
    <name evidence="2" type="ORF">MUK71_15085</name>
</gene>
<evidence type="ECO:0000313" key="4">
    <source>
        <dbReference type="Proteomes" id="UP001155145"/>
    </source>
</evidence>
<evidence type="ECO:0000313" key="2">
    <source>
        <dbReference type="EMBL" id="UON91880.1"/>
    </source>
</evidence>
<sequence>MTSVVERFTRRRDHLLAAGEENPGEAGQAAELASTAERLRKNAEGTQQWLADRIEPASEQARKAADLVVRIDAAAKKLEQAMHRLELASLEKANRERLADLERISVARLHQLGRAKPGPRTGSLVPPPLAQSGLDTYVRDVTRLAYEAEALADLQLKGI</sequence>
<reference evidence="1" key="1">
    <citation type="submission" date="2021-10" db="EMBL/GenBank/DDBJ databases">
        <title>Novel species in genus Arthrobacter.</title>
        <authorList>
            <person name="Liu Y."/>
        </authorList>
    </citation>
    <scope>NUCLEOTIDE SEQUENCE</scope>
    <source>
        <strain evidence="3">zg-Y462</strain>
        <strain evidence="1">Zg-Y462</strain>
    </source>
</reference>
<dbReference type="Proteomes" id="UP000829758">
    <property type="component" value="Chromosome"/>
</dbReference>
<dbReference type="RefSeq" id="WP_227928364.1">
    <property type="nucleotide sequence ID" value="NZ_CP094984.1"/>
</dbReference>
<name>A0A9X1M7L3_9MICC</name>
<organism evidence="1 4">
    <name type="scientific">Arthrobacter zhangbolii</name>
    <dbReference type="NCBI Taxonomy" id="2886936"/>
    <lineage>
        <taxon>Bacteria</taxon>
        <taxon>Bacillati</taxon>
        <taxon>Actinomycetota</taxon>
        <taxon>Actinomycetes</taxon>
        <taxon>Micrococcales</taxon>
        <taxon>Micrococcaceae</taxon>
        <taxon>Arthrobacter</taxon>
    </lineage>
</organism>
<dbReference type="Proteomes" id="UP001155145">
    <property type="component" value="Unassembled WGS sequence"/>
</dbReference>
<evidence type="ECO:0000313" key="1">
    <source>
        <dbReference type="EMBL" id="MCC3272250.1"/>
    </source>
</evidence>
<evidence type="ECO:0000313" key="3">
    <source>
        <dbReference type="Proteomes" id="UP000829758"/>
    </source>
</evidence>